<evidence type="ECO:0000313" key="1">
    <source>
        <dbReference type="EMBL" id="KAJ1675132.1"/>
    </source>
</evidence>
<dbReference type="Proteomes" id="UP001145114">
    <property type="component" value="Unassembled WGS sequence"/>
</dbReference>
<sequence length="523" mass="56922">MPIYGGDEVNALVIDVGSGWTRAGFAGEDIPKAFFPSLVAYLDEQTANGTADSTQKDPGDNDAMEVEAKTSDQGGQDGGPRAESEGLDSRIKSKSGDAGDSKREPRRKYFIGNGISTKYRPGMDVKGPLKDGLIDDWNIYENIWTYAFEDYLHAKPEEHPIFASESLWNTPALRERLTEMAFEKFNVPAFFVCNTAVLSTFAAGKHTALVVESGAEITSVVPVFEGFALKKGAVRQEGSFGGNFISDQILAQLERDYRYKPRGLFEIESKVPVEAMQQPNVKLRANVLPELVTDSFQLMTRRNIVHEYKEAVCSVSAVQFSPDNPGELANQPQKPFEFPDGFNISVGVERFKAPEIMFQPKQFVITPVSGAESLAAKSSAPESAADSKAPETSDAGGAKSNDENKDKGEGGSAAPRLMGIHEMAMASVLRCDIDLRPHLLSNVVVSGGNTAFQMFSERLAGQLMVAAPGSKVRLFSATTLPERSFMPWLGGSILASLGTFHQMWISRQEYDEQGASIVGKKCQ</sequence>
<organism evidence="1 2">
    <name type="scientific">Spiromyces aspiralis</name>
    <dbReference type="NCBI Taxonomy" id="68401"/>
    <lineage>
        <taxon>Eukaryota</taxon>
        <taxon>Fungi</taxon>
        <taxon>Fungi incertae sedis</taxon>
        <taxon>Zoopagomycota</taxon>
        <taxon>Kickxellomycotina</taxon>
        <taxon>Kickxellomycetes</taxon>
        <taxon>Kickxellales</taxon>
        <taxon>Kickxellaceae</taxon>
        <taxon>Spiromyces</taxon>
    </lineage>
</organism>
<gene>
    <name evidence="1" type="primary">ARP4_1</name>
    <name evidence="1" type="ORF">EV182_001868</name>
</gene>
<comment type="caution">
    <text evidence="1">The sequence shown here is derived from an EMBL/GenBank/DDBJ whole genome shotgun (WGS) entry which is preliminary data.</text>
</comment>
<protein>
    <submittedName>
        <fullName evidence="1">NuA4 histone acetyltransferase subunit</fullName>
    </submittedName>
</protein>
<proteinExistence type="predicted"/>
<reference evidence="1" key="1">
    <citation type="submission" date="2022-06" db="EMBL/GenBank/DDBJ databases">
        <title>Phylogenomic reconstructions and comparative analyses of Kickxellomycotina fungi.</title>
        <authorList>
            <person name="Reynolds N.K."/>
            <person name="Stajich J.E."/>
            <person name="Barry K."/>
            <person name="Grigoriev I.V."/>
            <person name="Crous P."/>
            <person name="Smith M.E."/>
        </authorList>
    </citation>
    <scope>NUCLEOTIDE SEQUENCE</scope>
    <source>
        <strain evidence="1">RSA 2271</strain>
    </source>
</reference>
<accession>A0ACC1HIU0</accession>
<name>A0ACC1HIU0_9FUNG</name>
<keyword evidence="2" id="KW-1185">Reference proteome</keyword>
<dbReference type="EMBL" id="JAMZIH010005470">
    <property type="protein sequence ID" value="KAJ1675132.1"/>
    <property type="molecule type" value="Genomic_DNA"/>
</dbReference>
<evidence type="ECO:0000313" key="2">
    <source>
        <dbReference type="Proteomes" id="UP001145114"/>
    </source>
</evidence>